<evidence type="ECO:0000256" key="3">
    <source>
        <dbReference type="ARBA" id="ARBA00023121"/>
    </source>
</evidence>
<name>A0A2P5F8M0_TREOI</name>
<keyword evidence="7" id="KW-1185">Reference proteome</keyword>
<dbReference type="InterPro" id="IPR039265">
    <property type="entry name" value="DIR1-like"/>
</dbReference>
<keyword evidence="4" id="KW-0732">Signal</keyword>
<protein>
    <submittedName>
        <fullName evidence="6">Bifunctional inhibitor/plant lipid transfer protein/seed storage helical domain containing protein</fullName>
    </submittedName>
</protein>
<dbReference type="STRING" id="63057.A0A2P5F8M0"/>
<dbReference type="InterPro" id="IPR036312">
    <property type="entry name" value="Bifun_inhib/LTP/seed_sf"/>
</dbReference>
<dbReference type="Pfam" id="PF00234">
    <property type="entry name" value="Tryp_alpha_amyl"/>
    <property type="match status" value="1"/>
</dbReference>
<accession>A0A2P5F8M0</accession>
<dbReference type="SUPFAM" id="SSF47699">
    <property type="entry name" value="Bifunctional inhibitor/lipid-transfer protein/seed storage 2S albumin"/>
    <property type="match status" value="1"/>
</dbReference>
<dbReference type="OrthoDB" id="656626at2759"/>
<feature type="chain" id="PRO_5015132116" evidence="4">
    <location>
        <begin position="29"/>
        <end position="107"/>
    </location>
</feature>
<evidence type="ECO:0000313" key="6">
    <source>
        <dbReference type="EMBL" id="PON94141.1"/>
    </source>
</evidence>
<dbReference type="InterPro" id="IPR044741">
    <property type="entry name" value="NsLTP-like"/>
</dbReference>
<comment type="caution">
    <text evidence="6">The sequence shown here is derived from an EMBL/GenBank/DDBJ whole genome shotgun (WGS) entry which is preliminary data.</text>
</comment>
<evidence type="ECO:0000256" key="2">
    <source>
        <dbReference type="ARBA" id="ARBA00022448"/>
    </source>
</evidence>
<dbReference type="Proteomes" id="UP000237000">
    <property type="component" value="Unassembled WGS sequence"/>
</dbReference>
<evidence type="ECO:0000256" key="1">
    <source>
        <dbReference type="ARBA" id="ARBA00003211"/>
    </source>
</evidence>
<dbReference type="EMBL" id="JXTC01000054">
    <property type="protein sequence ID" value="PON94141.1"/>
    <property type="molecule type" value="Genomic_DNA"/>
</dbReference>
<dbReference type="SMART" id="SM00499">
    <property type="entry name" value="AAI"/>
    <property type="match status" value="1"/>
</dbReference>
<dbReference type="GO" id="GO:0009627">
    <property type="term" value="P:systemic acquired resistance"/>
    <property type="evidence" value="ECO:0007669"/>
    <property type="project" value="InterPro"/>
</dbReference>
<reference evidence="7" key="1">
    <citation type="submission" date="2016-06" db="EMBL/GenBank/DDBJ databases">
        <title>Parallel loss of symbiosis genes in relatives of nitrogen-fixing non-legume Parasponia.</title>
        <authorList>
            <person name="Van Velzen R."/>
            <person name="Holmer R."/>
            <person name="Bu F."/>
            <person name="Rutten L."/>
            <person name="Van Zeijl A."/>
            <person name="Liu W."/>
            <person name="Santuari L."/>
            <person name="Cao Q."/>
            <person name="Sharma T."/>
            <person name="Shen D."/>
            <person name="Roswanjaya Y."/>
            <person name="Wardhani T."/>
            <person name="Kalhor M.S."/>
            <person name="Jansen J."/>
            <person name="Van den Hoogen J."/>
            <person name="Gungor B."/>
            <person name="Hartog M."/>
            <person name="Hontelez J."/>
            <person name="Verver J."/>
            <person name="Yang W.-C."/>
            <person name="Schijlen E."/>
            <person name="Repin R."/>
            <person name="Schilthuizen M."/>
            <person name="Schranz E."/>
            <person name="Heidstra R."/>
            <person name="Miyata K."/>
            <person name="Fedorova E."/>
            <person name="Kohlen W."/>
            <person name="Bisseling T."/>
            <person name="Smit S."/>
            <person name="Geurts R."/>
        </authorList>
    </citation>
    <scope>NUCLEOTIDE SEQUENCE [LARGE SCALE GENOMIC DNA]</scope>
    <source>
        <strain evidence="7">cv. RG33-2</strain>
    </source>
</reference>
<dbReference type="InterPro" id="IPR016140">
    <property type="entry name" value="Bifunc_inhib/LTP/seed_store"/>
</dbReference>
<keyword evidence="2" id="KW-0813">Transport</keyword>
<dbReference type="AlphaFoldDB" id="A0A2P5F8M0"/>
<dbReference type="PANTHER" id="PTHR33122">
    <property type="entry name" value="LIPID BINDING PROTEIN-RELATED"/>
    <property type="match status" value="1"/>
</dbReference>
<gene>
    <name evidence="6" type="ORF">TorRG33x02_101800</name>
</gene>
<feature type="signal peptide" evidence="4">
    <location>
        <begin position="1"/>
        <end position="28"/>
    </location>
</feature>
<comment type="function">
    <text evidence="1">Plant non-specific lipid-transfer proteins transfer phospholipids as well as galactolipids across membranes. May play a role in wax or cutin deposition in the cell walls of expanding epidermal cells and certain secretory tissues.</text>
</comment>
<proteinExistence type="predicted"/>
<dbReference type="InParanoid" id="A0A2P5F8M0"/>
<dbReference type="Gene3D" id="1.10.110.10">
    <property type="entry name" value="Plant lipid-transfer and hydrophobic proteins"/>
    <property type="match status" value="1"/>
</dbReference>
<dbReference type="PANTHER" id="PTHR33122:SF43">
    <property type="entry name" value="BIFUNCTIONAL INHIBITOR_PLANT LIPID TRANSFER PROTEIN_SEED STORAGE HELICAL DOMAIN-CONTAINING PROTEIN"/>
    <property type="match status" value="1"/>
</dbReference>
<keyword evidence="3" id="KW-0446">Lipid-binding</keyword>
<evidence type="ECO:0000259" key="5">
    <source>
        <dbReference type="SMART" id="SM00499"/>
    </source>
</evidence>
<evidence type="ECO:0000313" key="7">
    <source>
        <dbReference type="Proteomes" id="UP000237000"/>
    </source>
</evidence>
<dbReference type="GO" id="GO:0005504">
    <property type="term" value="F:fatty acid binding"/>
    <property type="evidence" value="ECO:0007669"/>
    <property type="project" value="InterPro"/>
</dbReference>
<sequence>MAWNGAKVVVQWILLAICLIALLGRGSAITLCNIDSKQLTVCLPALSGKSPDENCCALVHQVNLPCLCNYKAALPAFGVDPERAMELPQKCGLKTPQECHGKVPKSS</sequence>
<dbReference type="CDD" id="cd04660">
    <property type="entry name" value="nsLTP_like"/>
    <property type="match status" value="1"/>
</dbReference>
<dbReference type="FunCoup" id="A0A2P5F8M0">
    <property type="interactions" value="50"/>
</dbReference>
<feature type="domain" description="Bifunctional inhibitor/plant lipid transfer protein/seed storage helical" evidence="5">
    <location>
        <begin position="32"/>
        <end position="99"/>
    </location>
</feature>
<evidence type="ECO:0000256" key="4">
    <source>
        <dbReference type="SAM" id="SignalP"/>
    </source>
</evidence>
<organism evidence="6 7">
    <name type="scientific">Trema orientale</name>
    <name type="common">Charcoal tree</name>
    <name type="synonym">Celtis orientalis</name>
    <dbReference type="NCBI Taxonomy" id="63057"/>
    <lineage>
        <taxon>Eukaryota</taxon>
        <taxon>Viridiplantae</taxon>
        <taxon>Streptophyta</taxon>
        <taxon>Embryophyta</taxon>
        <taxon>Tracheophyta</taxon>
        <taxon>Spermatophyta</taxon>
        <taxon>Magnoliopsida</taxon>
        <taxon>eudicotyledons</taxon>
        <taxon>Gunneridae</taxon>
        <taxon>Pentapetalae</taxon>
        <taxon>rosids</taxon>
        <taxon>fabids</taxon>
        <taxon>Rosales</taxon>
        <taxon>Cannabaceae</taxon>
        <taxon>Trema</taxon>
    </lineage>
</organism>